<proteinExistence type="predicted"/>
<dbReference type="OrthoDB" id="6403521at2759"/>
<dbReference type="EMBL" id="GL732560">
    <property type="protein sequence ID" value="EFX77897.1"/>
    <property type="molecule type" value="Genomic_DNA"/>
</dbReference>
<dbReference type="PhylomeDB" id="E9GRK8"/>
<organism evidence="1 2">
    <name type="scientific">Daphnia pulex</name>
    <name type="common">Water flea</name>
    <dbReference type="NCBI Taxonomy" id="6669"/>
    <lineage>
        <taxon>Eukaryota</taxon>
        <taxon>Metazoa</taxon>
        <taxon>Ecdysozoa</taxon>
        <taxon>Arthropoda</taxon>
        <taxon>Crustacea</taxon>
        <taxon>Branchiopoda</taxon>
        <taxon>Diplostraca</taxon>
        <taxon>Cladocera</taxon>
        <taxon>Anomopoda</taxon>
        <taxon>Daphniidae</taxon>
        <taxon>Daphnia</taxon>
    </lineage>
</organism>
<dbReference type="InParanoid" id="E9GRK8"/>
<dbReference type="Proteomes" id="UP000000305">
    <property type="component" value="Unassembled WGS sequence"/>
</dbReference>
<reference evidence="1 2" key="1">
    <citation type="journal article" date="2011" name="Science">
        <title>The ecoresponsive genome of Daphnia pulex.</title>
        <authorList>
            <person name="Colbourne J.K."/>
            <person name="Pfrender M.E."/>
            <person name="Gilbert D."/>
            <person name="Thomas W.K."/>
            <person name="Tucker A."/>
            <person name="Oakley T.H."/>
            <person name="Tokishita S."/>
            <person name="Aerts A."/>
            <person name="Arnold G.J."/>
            <person name="Basu M.K."/>
            <person name="Bauer D.J."/>
            <person name="Caceres C.E."/>
            <person name="Carmel L."/>
            <person name="Casola C."/>
            <person name="Choi J.H."/>
            <person name="Detter J.C."/>
            <person name="Dong Q."/>
            <person name="Dusheyko S."/>
            <person name="Eads B.D."/>
            <person name="Frohlich T."/>
            <person name="Geiler-Samerotte K.A."/>
            <person name="Gerlach D."/>
            <person name="Hatcher P."/>
            <person name="Jogdeo S."/>
            <person name="Krijgsveld J."/>
            <person name="Kriventseva E.V."/>
            <person name="Kultz D."/>
            <person name="Laforsch C."/>
            <person name="Lindquist E."/>
            <person name="Lopez J."/>
            <person name="Manak J.R."/>
            <person name="Muller J."/>
            <person name="Pangilinan J."/>
            <person name="Patwardhan R.P."/>
            <person name="Pitluck S."/>
            <person name="Pritham E.J."/>
            <person name="Rechtsteiner A."/>
            <person name="Rho M."/>
            <person name="Rogozin I.B."/>
            <person name="Sakarya O."/>
            <person name="Salamov A."/>
            <person name="Schaack S."/>
            <person name="Shapiro H."/>
            <person name="Shiga Y."/>
            <person name="Skalitzky C."/>
            <person name="Smith Z."/>
            <person name="Souvorov A."/>
            <person name="Sung W."/>
            <person name="Tang Z."/>
            <person name="Tsuchiya D."/>
            <person name="Tu H."/>
            <person name="Vos H."/>
            <person name="Wang M."/>
            <person name="Wolf Y.I."/>
            <person name="Yamagata H."/>
            <person name="Yamada T."/>
            <person name="Ye Y."/>
            <person name="Shaw J.R."/>
            <person name="Andrews J."/>
            <person name="Crease T.J."/>
            <person name="Tang H."/>
            <person name="Lucas S.M."/>
            <person name="Robertson H.M."/>
            <person name="Bork P."/>
            <person name="Koonin E.V."/>
            <person name="Zdobnov E.M."/>
            <person name="Grigoriev I.V."/>
            <person name="Lynch M."/>
            <person name="Boore J.L."/>
        </authorList>
    </citation>
    <scope>NUCLEOTIDE SEQUENCE [LARGE SCALE GENOMIC DNA]</scope>
</reference>
<sequence>MFYDCKTRRGFLETYARGKRFRTGLSSILDKKRKVVLDGGVKEYTQEEVQQAEYDMRSTPYFQGVKSSWHDMMKWMEFTRISWRKYLSEGRNTFTFTTLLNRYPRLRDMPEAVEAEFRFICELASVEIFLNGWKKAEEKNFQYAKDHLKNKEESLIQKAKEAQSNFDKHLFTECILHLLIHLTVNKQPAMRKKGSNADALSKIFPNFNELIRAAAAEKNLMELP</sequence>
<dbReference type="KEGG" id="dpx:DAPPUDRAFT_320970"/>
<evidence type="ECO:0000313" key="2">
    <source>
        <dbReference type="Proteomes" id="UP000000305"/>
    </source>
</evidence>
<accession>E9GRK8</accession>
<name>E9GRK8_DAPPU</name>
<evidence type="ECO:0000313" key="1">
    <source>
        <dbReference type="EMBL" id="EFX77897.1"/>
    </source>
</evidence>
<gene>
    <name evidence="1" type="ORF">DAPPUDRAFT_320970</name>
</gene>
<keyword evidence="2" id="KW-1185">Reference proteome</keyword>
<dbReference type="HOGENOM" id="CLU_1236177_0_0_1"/>
<dbReference type="AlphaFoldDB" id="E9GRK8"/>
<protein>
    <submittedName>
        <fullName evidence="1">Uncharacterized protein</fullName>
    </submittedName>
</protein>